<dbReference type="STRING" id="391625.PPSIR1_37019"/>
<evidence type="ECO:0000256" key="3">
    <source>
        <dbReference type="ARBA" id="ARBA00038502"/>
    </source>
</evidence>
<protein>
    <submittedName>
        <fullName evidence="5">Acetyltransferase, GNAT family protein</fullName>
    </submittedName>
</protein>
<keyword evidence="1 5" id="KW-0808">Transferase</keyword>
<sequence>MPERPTLSTARLVLRPFALADAAEVQRLAGDDRIAATTLNVPHPYEDGMAEAWISTHQPQFEAGKLRNFAITLVGSGELVGAIGLAIDPDTKIGELGYWVGVPHWGKGYCTEAARAVIRHGFSVGLQRIHAHYMATNVASGRVMEKIGMTREGTLRQHVVKRGVRHDVVWFGMLACELEES</sequence>
<dbReference type="SUPFAM" id="SSF55729">
    <property type="entry name" value="Acyl-CoA N-acyltransferases (Nat)"/>
    <property type="match status" value="1"/>
</dbReference>
<dbReference type="OrthoDB" id="9801656at2"/>
<comment type="caution">
    <text evidence="5">The sequence shown here is derived from an EMBL/GenBank/DDBJ whole genome shotgun (WGS) entry which is preliminary data.</text>
</comment>
<dbReference type="InterPro" id="IPR000182">
    <property type="entry name" value="GNAT_dom"/>
</dbReference>
<dbReference type="AlphaFoldDB" id="A6G0G9"/>
<comment type="similarity">
    <text evidence="3">Belongs to the acetyltransferase family. RimJ subfamily.</text>
</comment>
<gene>
    <name evidence="5" type="ORF">PPSIR1_37019</name>
</gene>
<evidence type="ECO:0000256" key="1">
    <source>
        <dbReference type="ARBA" id="ARBA00022679"/>
    </source>
</evidence>
<evidence type="ECO:0000256" key="2">
    <source>
        <dbReference type="ARBA" id="ARBA00023315"/>
    </source>
</evidence>
<dbReference type="PROSITE" id="PS51186">
    <property type="entry name" value="GNAT"/>
    <property type="match status" value="1"/>
</dbReference>
<evidence type="ECO:0000313" key="5">
    <source>
        <dbReference type="EMBL" id="EDM80615.1"/>
    </source>
</evidence>
<dbReference type="Pfam" id="PF13302">
    <property type="entry name" value="Acetyltransf_3"/>
    <property type="match status" value="1"/>
</dbReference>
<keyword evidence="6" id="KW-1185">Reference proteome</keyword>
<dbReference type="GO" id="GO:0016747">
    <property type="term" value="F:acyltransferase activity, transferring groups other than amino-acyl groups"/>
    <property type="evidence" value="ECO:0007669"/>
    <property type="project" value="InterPro"/>
</dbReference>
<evidence type="ECO:0000259" key="4">
    <source>
        <dbReference type="PROSITE" id="PS51186"/>
    </source>
</evidence>
<reference evidence="5 6" key="1">
    <citation type="submission" date="2007-06" db="EMBL/GenBank/DDBJ databases">
        <authorList>
            <person name="Shimkets L."/>
            <person name="Ferriera S."/>
            <person name="Johnson J."/>
            <person name="Kravitz S."/>
            <person name="Beeson K."/>
            <person name="Sutton G."/>
            <person name="Rogers Y.-H."/>
            <person name="Friedman R."/>
            <person name="Frazier M."/>
            <person name="Venter J.C."/>
        </authorList>
    </citation>
    <scope>NUCLEOTIDE SEQUENCE [LARGE SCALE GENOMIC DNA]</scope>
    <source>
        <strain evidence="5 6">SIR-1</strain>
    </source>
</reference>
<dbReference type="PANTHER" id="PTHR43792:SF8">
    <property type="entry name" value="[RIBOSOMAL PROTEIN US5]-ALANINE N-ACETYLTRANSFERASE"/>
    <property type="match status" value="1"/>
</dbReference>
<feature type="domain" description="N-acetyltransferase" evidence="4">
    <location>
        <begin position="12"/>
        <end position="175"/>
    </location>
</feature>
<dbReference type="InterPro" id="IPR051531">
    <property type="entry name" value="N-acetyltransferase"/>
</dbReference>
<organism evidence="5 6">
    <name type="scientific">Plesiocystis pacifica SIR-1</name>
    <dbReference type="NCBI Taxonomy" id="391625"/>
    <lineage>
        <taxon>Bacteria</taxon>
        <taxon>Pseudomonadati</taxon>
        <taxon>Myxococcota</taxon>
        <taxon>Polyangia</taxon>
        <taxon>Nannocystales</taxon>
        <taxon>Nannocystaceae</taxon>
        <taxon>Plesiocystis</taxon>
    </lineage>
</organism>
<proteinExistence type="inferred from homology"/>
<dbReference type="Gene3D" id="3.40.630.30">
    <property type="match status" value="1"/>
</dbReference>
<evidence type="ECO:0000313" key="6">
    <source>
        <dbReference type="Proteomes" id="UP000005801"/>
    </source>
</evidence>
<keyword evidence="2" id="KW-0012">Acyltransferase</keyword>
<dbReference type="InterPro" id="IPR016181">
    <property type="entry name" value="Acyl_CoA_acyltransferase"/>
</dbReference>
<dbReference type="Proteomes" id="UP000005801">
    <property type="component" value="Unassembled WGS sequence"/>
</dbReference>
<accession>A6G0G9</accession>
<dbReference type="RefSeq" id="WP_006970218.1">
    <property type="nucleotide sequence ID" value="NZ_ABCS01000009.1"/>
</dbReference>
<dbReference type="PANTHER" id="PTHR43792">
    <property type="entry name" value="GNAT FAMILY, PUTATIVE (AFU_ORTHOLOGUE AFUA_3G00765)-RELATED-RELATED"/>
    <property type="match status" value="1"/>
</dbReference>
<dbReference type="EMBL" id="ABCS01000009">
    <property type="protein sequence ID" value="EDM80615.1"/>
    <property type="molecule type" value="Genomic_DNA"/>
</dbReference>
<dbReference type="eggNOG" id="COG1670">
    <property type="taxonomic scope" value="Bacteria"/>
</dbReference>
<name>A6G0G9_9BACT</name>